<feature type="compositionally biased region" description="Polar residues" evidence="1">
    <location>
        <begin position="159"/>
        <end position="169"/>
    </location>
</feature>
<evidence type="ECO:0000256" key="1">
    <source>
        <dbReference type="SAM" id="MobiDB-lite"/>
    </source>
</evidence>
<organism evidence="2 3">
    <name type="scientific">Halovenus carboxidivorans</name>
    <dbReference type="NCBI Taxonomy" id="2692199"/>
    <lineage>
        <taxon>Archaea</taxon>
        <taxon>Methanobacteriati</taxon>
        <taxon>Methanobacteriota</taxon>
        <taxon>Stenosarchaea group</taxon>
        <taxon>Halobacteria</taxon>
        <taxon>Halobacteriales</taxon>
        <taxon>Haloarculaceae</taxon>
        <taxon>Halovenus</taxon>
    </lineage>
</organism>
<dbReference type="AlphaFoldDB" id="A0A6B0TAY8"/>
<name>A0A6B0TAY8_9EURY</name>
<dbReference type="PANTHER" id="PTHR16537">
    <property type="entry name" value="SJOEGREN SYNDROME/SCLERODERMA AUTOANTIGEN 1"/>
    <property type="match status" value="1"/>
</dbReference>
<dbReference type="InterPro" id="IPR051888">
    <property type="entry name" value="UPF0148_domain"/>
</dbReference>
<feature type="region of interest" description="Disordered" evidence="1">
    <location>
        <begin position="63"/>
        <end position="231"/>
    </location>
</feature>
<protein>
    <recommendedName>
        <fullName evidence="4">Sjogrens syndrome scleroderma autoantigen 1</fullName>
    </recommendedName>
</protein>
<feature type="compositionally biased region" description="Basic and acidic residues" evidence="1">
    <location>
        <begin position="8"/>
        <end position="27"/>
    </location>
</feature>
<evidence type="ECO:0008006" key="4">
    <source>
        <dbReference type="Google" id="ProtNLM"/>
    </source>
</evidence>
<sequence>MSEDFDKEAEREKLREKYERDKQKRQATEQMSELLLQGATMTNAHCSECGDPIFRYEGQEFCPTCEKPVDRGQDESEDDEGDGIQVTTPDDDARVAFGDGEQATEEETAEQADQPAGDDERADPRRISTETEQDSREQSPPRQQTPQQSGSQPTPDQQRPSQSNGRQPNRQPSRSAASGQAAGSPSPGTAEPSEASVAAARESLVRTLTRFSRQAAATDDPSRAQEHLAAAREAAEALAALRQ</sequence>
<dbReference type="OrthoDB" id="26305at2157"/>
<dbReference type="PANTHER" id="PTHR16537:SF1">
    <property type="entry name" value="PROTEIN ZNRD2"/>
    <property type="match status" value="1"/>
</dbReference>
<feature type="compositionally biased region" description="Basic and acidic residues" evidence="1">
    <location>
        <begin position="118"/>
        <end position="139"/>
    </location>
</feature>
<feature type="compositionally biased region" description="Low complexity" evidence="1">
    <location>
        <begin position="140"/>
        <end position="158"/>
    </location>
</feature>
<proteinExistence type="predicted"/>
<feature type="region of interest" description="Disordered" evidence="1">
    <location>
        <begin position="1"/>
        <end position="33"/>
    </location>
</feature>
<feature type="compositionally biased region" description="Basic and acidic residues" evidence="1">
    <location>
        <begin position="220"/>
        <end position="231"/>
    </location>
</feature>
<gene>
    <name evidence="2" type="ORF">GRX03_14360</name>
</gene>
<feature type="compositionally biased region" description="Low complexity" evidence="1">
    <location>
        <begin position="170"/>
        <end position="188"/>
    </location>
</feature>
<accession>A0A6B0TAY8</accession>
<dbReference type="InterPro" id="IPR009563">
    <property type="entry name" value="SSSCA1"/>
</dbReference>
<dbReference type="Pfam" id="PF06677">
    <property type="entry name" value="Auto_anti-p27"/>
    <property type="match status" value="1"/>
</dbReference>
<feature type="compositionally biased region" description="Acidic residues" evidence="1">
    <location>
        <begin position="102"/>
        <end position="117"/>
    </location>
</feature>
<reference evidence="2 3" key="1">
    <citation type="submission" date="2019-12" db="EMBL/GenBank/DDBJ databases">
        <title>Isolation and characterization of three novel carbon monoxide-oxidizing members of Halobacteria from salione crusts and soils.</title>
        <authorList>
            <person name="Myers M.R."/>
            <person name="King G.M."/>
        </authorList>
    </citation>
    <scope>NUCLEOTIDE SEQUENCE [LARGE SCALE GENOMIC DNA]</scope>
    <source>
        <strain evidence="2 3">WSH3</strain>
    </source>
</reference>
<dbReference type="EMBL" id="WUUT01000006">
    <property type="protein sequence ID" value="MXR52783.1"/>
    <property type="molecule type" value="Genomic_DNA"/>
</dbReference>
<evidence type="ECO:0000313" key="2">
    <source>
        <dbReference type="EMBL" id="MXR52783.1"/>
    </source>
</evidence>
<dbReference type="RefSeq" id="WP_159764920.1">
    <property type="nucleotide sequence ID" value="NZ_WUUT01000006.1"/>
</dbReference>
<evidence type="ECO:0000313" key="3">
    <source>
        <dbReference type="Proteomes" id="UP000466535"/>
    </source>
</evidence>
<dbReference type="Proteomes" id="UP000466535">
    <property type="component" value="Unassembled WGS sequence"/>
</dbReference>
<keyword evidence="3" id="KW-1185">Reference proteome</keyword>
<comment type="caution">
    <text evidence="2">The sequence shown here is derived from an EMBL/GenBank/DDBJ whole genome shotgun (WGS) entry which is preliminary data.</text>
</comment>